<reference evidence="1" key="1">
    <citation type="journal article" date="2020" name="Nature">
        <title>Giant virus diversity and host interactions through global metagenomics.</title>
        <authorList>
            <person name="Schulz F."/>
            <person name="Roux S."/>
            <person name="Paez-Espino D."/>
            <person name="Jungbluth S."/>
            <person name="Walsh D.A."/>
            <person name="Denef V.J."/>
            <person name="McMahon K.D."/>
            <person name="Konstantinidis K.T."/>
            <person name="Eloe-Fadrosh E.A."/>
            <person name="Kyrpides N.C."/>
            <person name="Woyke T."/>
        </authorList>
    </citation>
    <scope>NUCLEOTIDE SEQUENCE</scope>
    <source>
        <strain evidence="1">GVMAG-M-3300020192-26</strain>
    </source>
</reference>
<dbReference type="AlphaFoldDB" id="A0A6C0C7C0"/>
<proteinExistence type="predicted"/>
<accession>A0A6C0C7C0</accession>
<name>A0A6C0C7C0_9ZZZZ</name>
<protein>
    <submittedName>
        <fullName evidence="1">Uncharacterized protein</fullName>
    </submittedName>
</protein>
<organism evidence="1">
    <name type="scientific">viral metagenome</name>
    <dbReference type="NCBI Taxonomy" id="1070528"/>
    <lineage>
        <taxon>unclassified sequences</taxon>
        <taxon>metagenomes</taxon>
        <taxon>organismal metagenomes</taxon>
    </lineage>
</organism>
<evidence type="ECO:0000313" key="1">
    <source>
        <dbReference type="EMBL" id="QHT00458.1"/>
    </source>
</evidence>
<sequence length="211" mass="24786">MGCHHYDGGSCMCCGVSTDACCGEDHECEKCGEICVECYEEYGGCPSCEGDFITTQELLDFVCEEYNITDAKLKKINNKLYAIKEQAQKAKLEEFGKEIKEYCKEQVLLNKSVNEGSFEKYYENKYDCLTNAQSEYLDDYFEDIYPPIEKNQKNKILKKFVSKISATDDNEKYFKTRDKHRARFDKWCVKEEIFLNFTKEDFNDFYDNYFS</sequence>
<dbReference type="EMBL" id="MN739355">
    <property type="protein sequence ID" value="QHT00458.1"/>
    <property type="molecule type" value="Genomic_DNA"/>
</dbReference>